<dbReference type="InterPro" id="IPR002938">
    <property type="entry name" value="FAD-bd"/>
</dbReference>
<evidence type="ECO:0000259" key="1">
    <source>
        <dbReference type="Pfam" id="PF01494"/>
    </source>
</evidence>
<name>A0A5C6BVQ5_9BACT</name>
<dbReference type="EMBL" id="SJPU01000002">
    <property type="protein sequence ID" value="TWU16118.1"/>
    <property type="molecule type" value="Genomic_DNA"/>
</dbReference>
<protein>
    <recommendedName>
        <fullName evidence="1">FAD-binding domain-containing protein</fullName>
    </recommendedName>
</protein>
<evidence type="ECO:0000313" key="2">
    <source>
        <dbReference type="EMBL" id="TWU16118.1"/>
    </source>
</evidence>
<dbReference type="PANTHER" id="PTHR42685:SF22">
    <property type="entry name" value="CONDITIONED MEDIUM FACTOR RECEPTOR 1"/>
    <property type="match status" value="1"/>
</dbReference>
<gene>
    <name evidence="2" type="ORF">Poly21_33230</name>
</gene>
<dbReference type="Proteomes" id="UP000319908">
    <property type="component" value="Unassembled WGS sequence"/>
</dbReference>
<evidence type="ECO:0000313" key="3">
    <source>
        <dbReference type="Proteomes" id="UP000319908"/>
    </source>
</evidence>
<dbReference type="PANTHER" id="PTHR42685">
    <property type="entry name" value="GERANYLGERANYL DIPHOSPHATE REDUCTASE"/>
    <property type="match status" value="1"/>
</dbReference>
<dbReference type="Pfam" id="PF01494">
    <property type="entry name" value="FAD_binding_3"/>
    <property type="match status" value="1"/>
</dbReference>
<feature type="domain" description="FAD-binding" evidence="1">
    <location>
        <begin position="11"/>
        <end position="158"/>
    </location>
</feature>
<dbReference type="GO" id="GO:0071949">
    <property type="term" value="F:FAD binding"/>
    <property type="evidence" value="ECO:0007669"/>
    <property type="project" value="InterPro"/>
</dbReference>
<dbReference type="PRINTS" id="PR00420">
    <property type="entry name" value="RNGMNOXGNASE"/>
</dbReference>
<organism evidence="2 3">
    <name type="scientific">Allorhodopirellula heiligendammensis</name>
    <dbReference type="NCBI Taxonomy" id="2714739"/>
    <lineage>
        <taxon>Bacteria</taxon>
        <taxon>Pseudomonadati</taxon>
        <taxon>Planctomycetota</taxon>
        <taxon>Planctomycetia</taxon>
        <taxon>Pirellulales</taxon>
        <taxon>Pirellulaceae</taxon>
        <taxon>Allorhodopirellula</taxon>
    </lineage>
</organism>
<comment type="caution">
    <text evidence="2">The sequence shown here is derived from an EMBL/GenBank/DDBJ whole genome shotgun (WGS) entry which is preliminary data.</text>
</comment>
<dbReference type="OrthoDB" id="9806565at2"/>
<dbReference type="InterPro" id="IPR050407">
    <property type="entry name" value="Geranylgeranyl_reductase"/>
</dbReference>
<dbReference type="RefSeq" id="WP_146407839.1">
    <property type="nucleotide sequence ID" value="NZ_SJPU01000002.1"/>
</dbReference>
<dbReference type="InterPro" id="IPR036188">
    <property type="entry name" value="FAD/NAD-bd_sf"/>
</dbReference>
<keyword evidence="3" id="KW-1185">Reference proteome</keyword>
<sequence>MSPHFNAAPSRVLVIGGGVAGCAAAIRFAHRGNEVTLAERASFPREKICGCCLGAAGLRALDAIGLAQSVRDLGVPTERFTGYLQIPRLSPTNTAPRVCASEIHLPIAAGVAIARSVLDTFLVEQARQAGVRPWQPYEAQIVSTDNNKTLVRYRSADGSQKPHDWELTDEFDLVVVATGLSGDFSGSHSIPSSGASNANVNSDGSANPRRWQLPWIQSPHGPFGIAAHLPSQHPLACDWRLDEGEIEMICGDEGYVGLVRLPGGAIDIAAALRTSSQQVRPPSPTERLAALLGSHPGCTDSLGERISDWLRSEARLMTAPPLRRTRWPGRGRVVAIGDCAGYVEPMTGEGMTWGIESGLAVADLWAKPGSQDDFANHWHTRLRALQQKRRILCGSVTRALRSPGLRRAAHFSLTRAPWLAMPITRSLAAGPTFAPTASRMP</sequence>
<dbReference type="Gene3D" id="3.50.50.60">
    <property type="entry name" value="FAD/NAD(P)-binding domain"/>
    <property type="match status" value="1"/>
</dbReference>
<proteinExistence type="predicted"/>
<dbReference type="AlphaFoldDB" id="A0A5C6BVQ5"/>
<accession>A0A5C6BVQ5</accession>
<reference evidence="2 3" key="1">
    <citation type="journal article" date="2020" name="Antonie Van Leeuwenhoek">
        <title>Rhodopirellula heiligendammensis sp. nov., Rhodopirellula pilleata sp. nov., and Rhodopirellula solitaria sp. nov. isolated from natural or artificial marine surfaces in Northern Germany and California, USA, and emended description of the genus Rhodopirellula.</title>
        <authorList>
            <person name="Kallscheuer N."/>
            <person name="Wiegand S."/>
            <person name="Jogler M."/>
            <person name="Boedeker C."/>
            <person name="Peeters S.H."/>
            <person name="Rast P."/>
            <person name="Heuer A."/>
            <person name="Jetten M.S.M."/>
            <person name="Rohde M."/>
            <person name="Jogler C."/>
        </authorList>
    </citation>
    <scope>NUCLEOTIDE SEQUENCE [LARGE SCALE GENOMIC DNA]</scope>
    <source>
        <strain evidence="2 3">Poly21</strain>
    </source>
</reference>
<dbReference type="SUPFAM" id="SSF51905">
    <property type="entry name" value="FAD/NAD(P)-binding domain"/>
    <property type="match status" value="1"/>
</dbReference>